<organism evidence="1 2">
    <name type="scientific">Methylocystis echinoides</name>
    <dbReference type="NCBI Taxonomy" id="29468"/>
    <lineage>
        <taxon>Bacteria</taxon>
        <taxon>Pseudomonadati</taxon>
        <taxon>Pseudomonadota</taxon>
        <taxon>Alphaproteobacteria</taxon>
        <taxon>Hyphomicrobiales</taxon>
        <taxon>Methylocystaceae</taxon>
        <taxon>Methylocystis</taxon>
    </lineage>
</organism>
<dbReference type="Proteomes" id="UP001144323">
    <property type="component" value="Unassembled WGS sequence"/>
</dbReference>
<protein>
    <submittedName>
        <fullName evidence="1">Uncharacterized protein</fullName>
    </submittedName>
</protein>
<dbReference type="NCBIfam" id="NF041374">
    <property type="entry name" value="GDCCVxC"/>
    <property type="match status" value="1"/>
</dbReference>
<gene>
    <name evidence="1" type="ORF">LMG27198_47170</name>
</gene>
<proteinExistence type="predicted"/>
<comment type="caution">
    <text evidence="1">The sequence shown here is derived from an EMBL/GenBank/DDBJ whole genome shotgun (WGS) entry which is preliminary data.</text>
</comment>
<keyword evidence="2" id="KW-1185">Reference proteome</keyword>
<evidence type="ECO:0000313" key="1">
    <source>
        <dbReference type="EMBL" id="GLI95725.1"/>
    </source>
</evidence>
<dbReference type="InterPro" id="IPR047677">
    <property type="entry name" value="GDCCVxC"/>
</dbReference>
<accession>A0A9W6GZI9</accession>
<dbReference type="EMBL" id="BSEC01000005">
    <property type="protein sequence ID" value="GLI95725.1"/>
    <property type="molecule type" value="Genomic_DNA"/>
</dbReference>
<dbReference type="AlphaFoldDB" id="A0A9W6GZI9"/>
<name>A0A9W6GZI9_9HYPH</name>
<evidence type="ECO:0000313" key="2">
    <source>
        <dbReference type="Proteomes" id="UP001144323"/>
    </source>
</evidence>
<sequence>MPTDACLVIYECKGCGARLKPTPGDCCVFCSYGDAPCPPVQEAKQRGEAAEFCSDA</sequence>
<reference evidence="1" key="1">
    <citation type="journal article" date="2023" name="Int. J. Syst. Evol. Microbiol.">
        <title>Methylocystis iwaonis sp. nov., a type II methane-oxidizing bacterium from surface soil of a rice paddy field in Japan, and emended description of the genus Methylocystis (ex Whittenbury et al. 1970) Bowman et al. 1993.</title>
        <authorList>
            <person name="Kaise H."/>
            <person name="Sawadogo J.B."/>
            <person name="Alam M.S."/>
            <person name="Ueno C."/>
            <person name="Dianou D."/>
            <person name="Shinjo R."/>
            <person name="Asakawa S."/>
        </authorList>
    </citation>
    <scope>NUCLEOTIDE SEQUENCE</scope>
    <source>
        <strain evidence="1">LMG27198</strain>
    </source>
</reference>